<dbReference type="WBParaSite" id="jg9279">
    <property type="protein sequence ID" value="jg9279"/>
    <property type="gene ID" value="jg9279"/>
</dbReference>
<dbReference type="SUPFAM" id="SSF52058">
    <property type="entry name" value="L domain-like"/>
    <property type="match status" value="1"/>
</dbReference>
<dbReference type="PANTHER" id="PTHR48051">
    <property type="match status" value="1"/>
</dbReference>
<organism evidence="4 5">
    <name type="scientific">Ditylenchus dipsaci</name>
    <dbReference type="NCBI Taxonomy" id="166011"/>
    <lineage>
        <taxon>Eukaryota</taxon>
        <taxon>Metazoa</taxon>
        <taxon>Ecdysozoa</taxon>
        <taxon>Nematoda</taxon>
        <taxon>Chromadorea</taxon>
        <taxon>Rhabditida</taxon>
        <taxon>Tylenchina</taxon>
        <taxon>Tylenchomorpha</taxon>
        <taxon>Sphaerularioidea</taxon>
        <taxon>Anguinidae</taxon>
        <taxon>Anguininae</taxon>
        <taxon>Ditylenchus</taxon>
    </lineage>
</organism>
<dbReference type="Gene3D" id="3.80.10.10">
    <property type="entry name" value="Ribonuclease Inhibitor"/>
    <property type="match status" value="1"/>
</dbReference>
<dbReference type="InterPro" id="IPR032675">
    <property type="entry name" value="LRR_dom_sf"/>
</dbReference>
<dbReference type="InterPro" id="IPR003591">
    <property type="entry name" value="Leu-rich_rpt_typical-subtyp"/>
</dbReference>
<evidence type="ECO:0000256" key="2">
    <source>
        <dbReference type="ARBA" id="ARBA00022737"/>
    </source>
</evidence>
<keyword evidence="4" id="KW-1185">Reference proteome</keyword>
<dbReference type="Pfam" id="PF00560">
    <property type="entry name" value="LRR_1"/>
    <property type="match status" value="1"/>
</dbReference>
<evidence type="ECO:0000256" key="3">
    <source>
        <dbReference type="SAM" id="MobiDB-lite"/>
    </source>
</evidence>
<feature type="region of interest" description="Disordered" evidence="3">
    <location>
        <begin position="380"/>
        <end position="401"/>
    </location>
</feature>
<feature type="compositionally biased region" description="Polar residues" evidence="3">
    <location>
        <begin position="593"/>
        <end position="605"/>
    </location>
</feature>
<feature type="compositionally biased region" description="Polar residues" evidence="3">
    <location>
        <begin position="533"/>
        <end position="546"/>
    </location>
</feature>
<dbReference type="PANTHER" id="PTHR48051:SF21">
    <property type="entry name" value="CALPONIN-HOMOLOGY (CH) DOMAIN-CONTAINING PROTEIN"/>
    <property type="match status" value="1"/>
</dbReference>
<dbReference type="InterPro" id="IPR050216">
    <property type="entry name" value="LRR_domain-containing"/>
</dbReference>
<evidence type="ECO:0000256" key="1">
    <source>
        <dbReference type="ARBA" id="ARBA00022614"/>
    </source>
</evidence>
<evidence type="ECO:0000313" key="5">
    <source>
        <dbReference type="WBParaSite" id="jg9279"/>
    </source>
</evidence>
<name>A0A915ETA3_9BILA</name>
<accession>A0A915ETA3</accession>
<feature type="compositionally biased region" description="Low complexity" evidence="3">
    <location>
        <begin position="547"/>
        <end position="562"/>
    </location>
</feature>
<feature type="region of interest" description="Disordered" evidence="3">
    <location>
        <begin position="591"/>
        <end position="625"/>
    </location>
</feature>
<dbReference type="InterPro" id="IPR001611">
    <property type="entry name" value="Leu-rich_rpt"/>
</dbReference>
<reference evidence="5" key="1">
    <citation type="submission" date="2022-11" db="UniProtKB">
        <authorList>
            <consortium name="WormBaseParasite"/>
        </authorList>
    </citation>
    <scope>IDENTIFICATION</scope>
</reference>
<dbReference type="Gene3D" id="1.10.418.10">
    <property type="entry name" value="Calponin-like domain"/>
    <property type="match status" value="1"/>
</dbReference>
<evidence type="ECO:0000313" key="4">
    <source>
        <dbReference type="Proteomes" id="UP000887574"/>
    </source>
</evidence>
<proteinExistence type="predicted"/>
<dbReference type="PROSITE" id="PS51450">
    <property type="entry name" value="LRR"/>
    <property type="match status" value="3"/>
</dbReference>
<keyword evidence="2" id="KW-0677">Repeat</keyword>
<dbReference type="SMART" id="SM00369">
    <property type="entry name" value="LRR_TYP"/>
    <property type="match status" value="4"/>
</dbReference>
<keyword evidence="1" id="KW-0433">Leucine-rich repeat</keyword>
<dbReference type="Proteomes" id="UP000887574">
    <property type="component" value="Unplaced"/>
</dbReference>
<dbReference type="AlphaFoldDB" id="A0A915ETA3"/>
<dbReference type="InterPro" id="IPR036872">
    <property type="entry name" value="CH_dom_sf"/>
</dbReference>
<protein>
    <submittedName>
        <fullName evidence="5">Uncharacterized protein</fullName>
    </submittedName>
</protein>
<sequence>MHSKRFATDPNTQTQCSLDCCVGDQEDHNHWLTISCHYGCLGESCQFLSFIPNRNTSYFRSSSRKVAPIGGPSCPQQSSTYYPPSEFNAFPSYCSSSSSTMIVKRDANNNQGANTSLTTSRHSSKNFEPSNLICAELANNRLTKMPDFLSSDHLDSLETLVLRNNCLRGQLFAFPPNLKTISYLDLSGNHLNSLPNCLFNLPLKVLLLSSNKLDCLSPKISNLNDTLEELDLSFNRLKCCPPEIGMLSCLSVLNLKNNQLTQLTPAIGQISPLRLLNLSNNHLSHLPSQLHVFAGALRSGIDLQVDGNPLVSPPIRVAIKGRLHMAKWLRNLAVEESNQVEGILGAKISSQEYGWNGVNNRREANVNQPLKPQAKNTILPSKSVVKQSEPGKSLGSDSGYASTVDEHRLSHEYTNGSLEDICQGNNQQKPIQPDSEKQLCTMDLNKEIMLAYAQTVIEKKKTVVTNTTPCLKPTSNNNDCTFLPLQQQSTTNQPSLENKTIAQYRQNTAIYCLQYLKQGWHTKPGYHSKDQISNHNRQTKPQQTRQSKPISPKSLSSSCSPCSSMCSVVENLPTATIKIADSSVVQAKKIDQLSRNGKSMTTSLHQPPKSGQLKPTSASKCLPPPKARRNIENFIAACRKLVPEASICAAADIMGRQRNSGQVARTVLALNKCVKK</sequence>
<dbReference type="GO" id="GO:0005737">
    <property type="term" value="C:cytoplasm"/>
    <property type="evidence" value="ECO:0007669"/>
    <property type="project" value="TreeGrafter"/>
</dbReference>
<feature type="region of interest" description="Disordered" evidence="3">
    <location>
        <begin position="524"/>
        <end position="562"/>
    </location>
</feature>